<dbReference type="CTD" id="6757584"/>
<dbReference type="InterPro" id="IPR019734">
    <property type="entry name" value="TPR_rpt"/>
</dbReference>
<dbReference type="FunFam" id="1.25.40.10:FF:000537">
    <property type="entry name" value="Tetratricopeptide repeat domain 25"/>
    <property type="match status" value="1"/>
</dbReference>
<evidence type="ECO:0000256" key="4">
    <source>
        <dbReference type="ARBA" id="ARBA00022803"/>
    </source>
</evidence>
<evidence type="ECO:0000256" key="7">
    <source>
        <dbReference type="ARBA" id="ARBA00034139"/>
    </source>
</evidence>
<sequence>MPREEVYDQDNDEEEIPKSSFTTYVAEGDALFKNKEYYKALQSYSTALELQTDSYCLVSRSKCYLQIGDTDSALRDAEAALAEDSNFSKGLHAKAEALYAMGDFEYALVHYHRGHKLRPELNEFRLGIQKAKEAIDNSIGSPSRVKLETKGDLSFFNKQDESVTKSKVSLIAITSVSIKKSTKPVESSDKTIKQLLGELYEDKLYLEKLLSNGDFVHGKHDQAIYQCIQEGLGYLDSRTEFWRQQKPLYARKKQKKANKDRRSKSPTHQSNMTKYIVHTLEEIDAALAEGRPDDGLKKAQSCLRTVESLDIEDVPNKMEVIANLHSCIGNAMFDQGNMDGALVHHRKDLEIGKKNEIQEAIGRALDNMGRVYARKGEFAKAIDFWEEKLPMKQTPLESTWLYHEIGRCHLELEHYVEARRYGEKSLANAEEAQDNEWQLNACVLIAQANVKLSNIADAVEMFERGLEIAKVIGDKKAEKGIQRALEDTSAKLIANMKNNRRGSESDSRPTTTEQEAQDDYERDAEEVADEVQSETNKDDDASKYEESVKEDDNDEGNDVDNTNTEEDDRNGRNDAKAQDEAAEEVPEED</sequence>
<evidence type="ECO:0000313" key="12">
    <source>
        <dbReference type="Proteomes" id="UP000009022"/>
    </source>
</evidence>
<feature type="region of interest" description="Disordered" evidence="10">
    <location>
        <begin position="494"/>
        <end position="589"/>
    </location>
</feature>
<evidence type="ECO:0000256" key="1">
    <source>
        <dbReference type="ARBA" id="ARBA00004430"/>
    </source>
</evidence>
<dbReference type="EMBL" id="DS985255">
    <property type="protein sequence ID" value="EDV21041.1"/>
    <property type="molecule type" value="Genomic_DNA"/>
</dbReference>
<evidence type="ECO:0000256" key="6">
    <source>
        <dbReference type="ARBA" id="ARBA00023273"/>
    </source>
</evidence>
<dbReference type="HOGENOM" id="CLU_023648_2_0_1"/>
<dbReference type="PROSITE" id="PS50005">
    <property type="entry name" value="TPR"/>
    <property type="match status" value="2"/>
</dbReference>
<evidence type="ECO:0000256" key="8">
    <source>
        <dbReference type="ARBA" id="ARBA00034143"/>
    </source>
</evidence>
<evidence type="ECO:0000256" key="3">
    <source>
        <dbReference type="ARBA" id="ARBA00022737"/>
    </source>
</evidence>
<keyword evidence="5" id="KW-0206">Cytoskeleton</keyword>
<evidence type="ECO:0000313" key="11">
    <source>
        <dbReference type="EMBL" id="EDV21041.1"/>
    </source>
</evidence>
<protein>
    <recommendedName>
        <fullName evidence="7">Outer dynein arm-docking complex subunit 4</fullName>
    </recommendedName>
    <alternativeName>
        <fullName evidence="8">Tetratricopeptide repeat protein 25</fullName>
    </alternativeName>
</protein>
<dbReference type="PANTHER" id="PTHR23040">
    <property type="match status" value="1"/>
</dbReference>
<dbReference type="KEGG" id="tad:TRIADDRAFT_30804"/>
<feature type="region of interest" description="Disordered" evidence="10">
    <location>
        <begin position="250"/>
        <end position="273"/>
    </location>
</feature>
<reference evidence="11 12" key="1">
    <citation type="journal article" date="2008" name="Nature">
        <title>The Trichoplax genome and the nature of placozoans.</title>
        <authorList>
            <person name="Srivastava M."/>
            <person name="Begovic E."/>
            <person name="Chapman J."/>
            <person name="Putnam N.H."/>
            <person name="Hellsten U."/>
            <person name="Kawashima T."/>
            <person name="Kuo A."/>
            <person name="Mitros T."/>
            <person name="Salamov A."/>
            <person name="Carpenter M.L."/>
            <person name="Signorovitch A.Y."/>
            <person name="Moreno M.A."/>
            <person name="Kamm K."/>
            <person name="Grimwood J."/>
            <person name="Schmutz J."/>
            <person name="Shapiro H."/>
            <person name="Grigoriev I.V."/>
            <person name="Buss L.W."/>
            <person name="Schierwater B."/>
            <person name="Dellaporta S.L."/>
            <person name="Rokhsar D.S."/>
        </authorList>
    </citation>
    <scope>NUCLEOTIDE SEQUENCE [LARGE SCALE GENOMIC DNA]</scope>
    <source>
        <strain evidence="11 12">Grell-BS-1999</strain>
    </source>
</reference>
<dbReference type="OMA" id="VMPGCKP"/>
<comment type="subcellular location">
    <subcellularLocation>
        <location evidence="1">Cytoplasm</location>
        <location evidence="1">Cytoskeleton</location>
        <location evidence="1">Cilium axoneme</location>
    </subcellularLocation>
</comment>
<dbReference type="Gene3D" id="1.25.40.10">
    <property type="entry name" value="Tetratricopeptide repeat domain"/>
    <property type="match status" value="2"/>
</dbReference>
<organism evidence="11 12">
    <name type="scientific">Trichoplax adhaerens</name>
    <name type="common">Trichoplax reptans</name>
    <dbReference type="NCBI Taxonomy" id="10228"/>
    <lineage>
        <taxon>Eukaryota</taxon>
        <taxon>Metazoa</taxon>
        <taxon>Placozoa</taxon>
        <taxon>Uniplacotomia</taxon>
        <taxon>Trichoplacea</taxon>
        <taxon>Trichoplacidae</taxon>
        <taxon>Trichoplax</taxon>
    </lineage>
</organism>
<gene>
    <name evidence="11" type="ORF">TRIADDRAFT_30804</name>
</gene>
<feature type="compositionally biased region" description="Acidic residues" evidence="10">
    <location>
        <begin position="515"/>
        <end position="532"/>
    </location>
</feature>
<accession>B3S849</accession>
<evidence type="ECO:0000256" key="10">
    <source>
        <dbReference type="SAM" id="MobiDB-lite"/>
    </source>
</evidence>
<dbReference type="eggNOG" id="KOG1124">
    <property type="taxonomic scope" value="Eukaryota"/>
</dbReference>
<keyword evidence="3" id="KW-0677">Repeat</keyword>
<evidence type="ECO:0000256" key="5">
    <source>
        <dbReference type="ARBA" id="ARBA00023212"/>
    </source>
</evidence>
<feature type="repeat" description="TPR" evidence="9">
    <location>
        <begin position="362"/>
        <end position="395"/>
    </location>
</feature>
<dbReference type="OrthoDB" id="10268002at2759"/>
<evidence type="ECO:0000256" key="9">
    <source>
        <dbReference type="PROSITE-ProRule" id="PRU00339"/>
    </source>
</evidence>
<keyword evidence="2" id="KW-0963">Cytoplasm</keyword>
<feature type="compositionally biased region" description="Basic and acidic residues" evidence="10">
    <location>
        <begin position="535"/>
        <end position="547"/>
    </location>
</feature>
<dbReference type="PANTHER" id="PTHR23040:SF1">
    <property type="entry name" value="OUTER DYNEIN ARM-DOCKING COMPLEX SUBUNIT 4"/>
    <property type="match status" value="1"/>
</dbReference>
<dbReference type="FunFam" id="1.25.40.10:FF:000795">
    <property type="entry name" value="Tetratricopeptide repeat protein 25"/>
    <property type="match status" value="1"/>
</dbReference>
<dbReference type="GO" id="GO:0005930">
    <property type="term" value="C:axoneme"/>
    <property type="evidence" value="ECO:0007669"/>
    <property type="project" value="UniProtKB-SubCell"/>
</dbReference>
<keyword evidence="12" id="KW-1185">Reference proteome</keyword>
<feature type="compositionally biased region" description="Acidic residues" evidence="10">
    <location>
        <begin position="548"/>
        <end position="568"/>
    </location>
</feature>
<name>B3S849_TRIAD</name>
<feature type="repeat" description="TPR" evidence="9">
    <location>
        <begin position="21"/>
        <end position="54"/>
    </location>
</feature>
<dbReference type="PhylomeDB" id="B3S849"/>
<keyword evidence="6" id="KW-0966">Cell projection</keyword>
<dbReference type="InterPro" id="IPR040111">
    <property type="entry name" value="ODAD4"/>
</dbReference>
<keyword evidence="4 9" id="KW-0802">TPR repeat</keyword>
<proteinExistence type="predicted"/>
<dbReference type="SMART" id="SM00028">
    <property type="entry name" value="TPR"/>
    <property type="match status" value="7"/>
</dbReference>
<feature type="compositionally biased region" description="Basic residues" evidence="10">
    <location>
        <begin position="250"/>
        <end position="265"/>
    </location>
</feature>
<dbReference type="RefSeq" id="XP_002116371.1">
    <property type="nucleotide sequence ID" value="XM_002116335.1"/>
</dbReference>
<evidence type="ECO:0000256" key="2">
    <source>
        <dbReference type="ARBA" id="ARBA00022490"/>
    </source>
</evidence>
<dbReference type="GO" id="GO:0005737">
    <property type="term" value="C:cytoplasm"/>
    <property type="evidence" value="ECO:0000318"/>
    <property type="project" value="GO_Central"/>
</dbReference>
<dbReference type="SUPFAM" id="SSF48452">
    <property type="entry name" value="TPR-like"/>
    <property type="match status" value="2"/>
</dbReference>
<dbReference type="STRING" id="10228.B3S849"/>
<dbReference type="InterPro" id="IPR011990">
    <property type="entry name" value="TPR-like_helical_dom_sf"/>
</dbReference>
<feature type="compositionally biased region" description="Acidic residues" evidence="10">
    <location>
        <begin position="580"/>
        <end position="589"/>
    </location>
</feature>
<dbReference type="Pfam" id="PF13424">
    <property type="entry name" value="TPR_12"/>
    <property type="match status" value="1"/>
</dbReference>
<dbReference type="Proteomes" id="UP000009022">
    <property type="component" value="Unassembled WGS sequence"/>
</dbReference>
<feature type="compositionally biased region" description="Basic and acidic residues" evidence="10">
    <location>
        <begin position="569"/>
        <end position="579"/>
    </location>
</feature>
<dbReference type="InParanoid" id="B3S849"/>
<dbReference type="AlphaFoldDB" id="B3S849"/>
<dbReference type="GeneID" id="6757584"/>